<keyword evidence="3" id="KW-1185">Reference proteome</keyword>
<evidence type="ECO:0000313" key="3">
    <source>
        <dbReference type="Proteomes" id="UP000298652"/>
    </source>
</evidence>
<reference evidence="2" key="1">
    <citation type="submission" date="2019-03" db="EMBL/GenBank/DDBJ databases">
        <title>WGS assembly of Setaria viridis.</title>
        <authorList>
            <person name="Huang P."/>
            <person name="Jenkins J."/>
            <person name="Grimwood J."/>
            <person name="Barry K."/>
            <person name="Healey A."/>
            <person name="Mamidi S."/>
            <person name="Sreedasyam A."/>
            <person name="Shu S."/>
            <person name="Feldman M."/>
            <person name="Wu J."/>
            <person name="Yu Y."/>
            <person name="Chen C."/>
            <person name="Johnson J."/>
            <person name="Rokhsar D."/>
            <person name="Baxter I."/>
            <person name="Schmutz J."/>
            <person name="Brutnell T."/>
            <person name="Kellogg E."/>
        </authorList>
    </citation>
    <scope>NUCLEOTIDE SEQUENCE [LARGE SCALE GENOMIC DNA]</scope>
</reference>
<dbReference type="EMBL" id="CM016560">
    <property type="protein sequence ID" value="TKV97303.1"/>
    <property type="molecule type" value="Genomic_DNA"/>
</dbReference>
<dbReference type="AlphaFoldDB" id="A0A4U6T923"/>
<sequence length="68" mass="6958">MQILPRLHCRPSRRNPRKAPPPFGVLASHRGSDGGSPASGLGEWAGSEGVSGVTAAVASALQRLPCLA</sequence>
<accession>A0A4U6T923</accession>
<evidence type="ECO:0000313" key="2">
    <source>
        <dbReference type="EMBL" id="TKV97303.1"/>
    </source>
</evidence>
<organism evidence="2 3">
    <name type="scientific">Setaria viridis</name>
    <name type="common">Green bristlegrass</name>
    <name type="synonym">Setaria italica subsp. viridis</name>
    <dbReference type="NCBI Taxonomy" id="4556"/>
    <lineage>
        <taxon>Eukaryota</taxon>
        <taxon>Viridiplantae</taxon>
        <taxon>Streptophyta</taxon>
        <taxon>Embryophyta</taxon>
        <taxon>Tracheophyta</taxon>
        <taxon>Spermatophyta</taxon>
        <taxon>Magnoliopsida</taxon>
        <taxon>Liliopsida</taxon>
        <taxon>Poales</taxon>
        <taxon>Poaceae</taxon>
        <taxon>PACMAD clade</taxon>
        <taxon>Panicoideae</taxon>
        <taxon>Panicodae</taxon>
        <taxon>Paniceae</taxon>
        <taxon>Cenchrinae</taxon>
        <taxon>Setaria</taxon>
    </lineage>
</organism>
<evidence type="ECO:0000256" key="1">
    <source>
        <dbReference type="SAM" id="MobiDB-lite"/>
    </source>
</evidence>
<gene>
    <name evidence="2" type="ORF">SEVIR_9G485150v2</name>
</gene>
<feature type="compositionally biased region" description="Basic residues" evidence="1">
    <location>
        <begin position="7"/>
        <end position="17"/>
    </location>
</feature>
<dbReference type="Proteomes" id="UP000298652">
    <property type="component" value="Chromosome 9"/>
</dbReference>
<feature type="region of interest" description="Disordered" evidence="1">
    <location>
        <begin position="1"/>
        <end position="47"/>
    </location>
</feature>
<proteinExistence type="predicted"/>
<dbReference type="Gramene" id="TKV97303">
    <property type="protein sequence ID" value="TKV97303"/>
    <property type="gene ID" value="SEVIR_9G485150v2"/>
</dbReference>
<protein>
    <submittedName>
        <fullName evidence="2">Uncharacterized protein</fullName>
    </submittedName>
</protein>
<name>A0A4U6T923_SETVI</name>